<evidence type="ECO:0000256" key="2">
    <source>
        <dbReference type="ARBA" id="ARBA00023136"/>
    </source>
</evidence>
<dbReference type="Proteomes" id="UP001143364">
    <property type="component" value="Unassembled WGS sequence"/>
</dbReference>
<keyword evidence="8" id="KW-1185">Reference proteome</keyword>
<evidence type="ECO:0000256" key="5">
    <source>
        <dbReference type="SAM" id="SignalP"/>
    </source>
</evidence>
<accession>A0A9W6JJF2</accession>
<organism evidence="7 8">
    <name type="scientific">Methylopila jiangsuensis</name>
    <dbReference type="NCBI Taxonomy" id="586230"/>
    <lineage>
        <taxon>Bacteria</taxon>
        <taxon>Pseudomonadati</taxon>
        <taxon>Pseudomonadota</taxon>
        <taxon>Alphaproteobacteria</taxon>
        <taxon>Hyphomicrobiales</taxon>
        <taxon>Methylopilaceae</taxon>
        <taxon>Methylopila</taxon>
    </lineage>
</organism>
<dbReference type="Pfam" id="PF09864">
    <property type="entry name" value="MliC"/>
    <property type="match status" value="1"/>
</dbReference>
<feature type="signal peptide" evidence="5">
    <location>
        <begin position="1"/>
        <end position="20"/>
    </location>
</feature>
<evidence type="ECO:0000256" key="3">
    <source>
        <dbReference type="ARBA" id="ARBA00023139"/>
    </source>
</evidence>
<evidence type="ECO:0000259" key="6">
    <source>
        <dbReference type="Pfam" id="PF09864"/>
    </source>
</evidence>
<reference evidence="7" key="2">
    <citation type="submission" date="2023-01" db="EMBL/GenBank/DDBJ databases">
        <authorList>
            <person name="Sun Q."/>
            <person name="Evtushenko L."/>
        </authorList>
    </citation>
    <scope>NUCLEOTIDE SEQUENCE</scope>
    <source>
        <strain evidence="7">VKM B-2555</strain>
    </source>
</reference>
<dbReference type="Gene3D" id="2.40.128.200">
    <property type="match status" value="1"/>
</dbReference>
<feature type="domain" description="C-type lysozyme inhibitor" evidence="6">
    <location>
        <begin position="46"/>
        <end position="107"/>
    </location>
</feature>
<evidence type="ECO:0000313" key="8">
    <source>
        <dbReference type="Proteomes" id="UP001143364"/>
    </source>
</evidence>
<feature type="chain" id="PRO_5040962314" description="C-type lysozyme inhibitor domain-containing protein" evidence="5">
    <location>
        <begin position="21"/>
        <end position="117"/>
    </location>
</feature>
<name>A0A9W6JJF2_9HYPH</name>
<dbReference type="RefSeq" id="WP_271204510.1">
    <property type="nucleotide sequence ID" value="NZ_BSFK01000009.1"/>
</dbReference>
<evidence type="ECO:0000256" key="1">
    <source>
        <dbReference type="ARBA" id="ARBA00022729"/>
    </source>
</evidence>
<dbReference type="AlphaFoldDB" id="A0A9W6JJF2"/>
<evidence type="ECO:0000256" key="4">
    <source>
        <dbReference type="ARBA" id="ARBA00023288"/>
    </source>
</evidence>
<protein>
    <recommendedName>
        <fullName evidence="6">C-type lysozyme inhibitor domain-containing protein</fullName>
    </recommendedName>
</protein>
<dbReference type="InterPro" id="IPR018660">
    <property type="entry name" value="MliC"/>
</dbReference>
<dbReference type="PROSITE" id="PS51257">
    <property type="entry name" value="PROKAR_LIPOPROTEIN"/>
    <property type="match status" value="1"/>
</dbReference>
<proteinExistence type="predicted"/>
<reference evidence="7" key="1">
    <citation type="journal article" date="2014" name="Int. J. Syst. Evol. Microbiol.">
        <title>Complete genome sequence of Corynebacterium casei LMG S-19264T (=DSM 44701T), isolated from a smear-ripened cheese.</title>
        <authorList>
            <consortium name="US DOE Joint Genome Institute (JGI-PGF)"/>
            <person name="Walter F."/>
            <person name="Albersmeier A."/>
            <person name="Kalinowski J."/>
            <person name="Ruckert C."/>
        </authorList>
    </citation>
    <scope>NUCLEOTIDE SEQUENCE</scope>
    <source>
        <strain evidence="7">VKM B-2555</strain>
    </source>
</reference>
<keyword evidence="1 5" id="KW-0732">Signal</keyword>
<evidence type="ECO:0000313" key="7">
    <source>
        <dbReference type="EMBL" id="GLK76643.1"/>
    </source>
</evidence>
<dbReference type="SUPFAM" id="SSF141488">
    <property type="entry name" value="YdhA-like"/>
    <property type="match status" value="1"/>
</dbReference>
<sequence>MRPMRRPLALSGLAATLLLAGCAANPEAPARPASRAPSPAPEETRYACDDGSFLQVTFGDETAHVVMADGETATLVQRPAASGIWYASDRYDLRGKGDVASWSEQGRPAASCLATRR</sequence>
<dbReference type="InterPro" id="IPR036328">
    <property type="entry name" value="MliC_sf"/>
</dbReference>
<comment type="caution">
    <text evidence="7">The sequence shown here is derived from an EMBL/GenBank/DDBJ whole genome shotgun (WGS) entry which is preliminary data.</text>
</comment>
<keyword evidence="4" id="KW-0449">Lipoprotein</keyword>
<keyword evidence="2" id="KW-0472">Membrane</keyword>
<keyword evidence="3" id="KW-0564">Palmitate</keyword>
<dbReference type="EMBL" id="BSFK01000009">
    <property type="protein sequence ID" value="GLK76643.1"/>
    <property type="molecule type" value="Genomic_DNA"/>
</dbReference>
<gene>
    <name evidence="7" type="ORF">GCM10008171_18970</name>
</gene>